<feature type="transmembrane region" description="Helical" evidence="7">
    <location>
        <begin position="52"/>
        <end position="69"/>
    </location>
</feature>
<evidence type="ECO:0000256" key="2">
    <source>
        <dbReference type="ARBA" id="ARBA00006464"/>
    </source>
</evidence>
<dbReference type="PANTHER" id="PTHR30576">
    <property type="entry name" value="COLANIC BIOSYNTHESIS UDP-GLUCOSE LIPID CARRIER TRANSFERASE"/>
    <property type="match status" value="1"/>
</dbReference>
<keyword evidence="3 9" id="KW-0808">Transferase</keyword>
<proteinExistence type="inferred from homology"/>
<evidence type="ECO:0000256" key="6">
    <source>
        <dbReference type="ARBA" id="ARBA00023136"/>
    </source>
</evidence>
<keyword evidence="10" id="KW-1185">Reference proteome</keyword>
<comment type="caution">
    <text evidence="9">The sequence shown here is derived from an EMBL/GenBank/DDBJ whole genome shotgun (WGS) entry which is preliminary data.</text>
</comment>
<dbReference type="GO" id="GO:0016780">
    <property type="term" value="F:phosphotransferase activity, for other substituted phosphate groups"/>
    <property type="evidence" value="ECO:0007669"/>
    <property type="project" value="TreeGrafter"/>
</dbReference>
<feature type="domain" description="Bacterial sugar transferase" evidence="8">
    <location>
        <begin position="238"/>
        <end position="419"/>
    </location>
</feature>
<feature type="transmembrane region" description="Helical" evidence="7">
    <location>
        <begin position="243"/>
        <end position="264"/>
    </location>
</feature>
<comment type="subcellular location">
    <subcellularLocation>
        <location evidence="1">Membrane</location>
        <topology evidence="1">Multi-pass membrane protein</topology>
    </subcellularLocation>
</comment>
<evidence type="ECO:0000256" key="3">
    <source>
        <dbReference type="ARBA" id="ARBA00022679"/>
    </source>
</evidence>
<dbReference type="Pfam" id="PF02397">
    <property type="entry name" value="Bac_transf"/>
    <property type="match status" value="1"/>
</dbReference>
<comment type="similarity">
    <text evidence="2">Belongs to the bacterial sugar transferase family.</text>
</comment>
<organism evidence="9 10">
    <name type="scientific">Halomonas cerina</name>
    <dbReference type="NCBI Taxonomy" id="447424"/>
    <lineage>
        <taxon>Bacteria</taxon>
        <taxon>Pseudomonadati</taxon>
        <taxon>Pseudomonadota</taxon>
        <taxon>Gammaproteobacteria</taxon>
        <taxon>Oceanospirillales</taxon>
        <taxon>Halomonadaceae</taxon>
        <taxon>Halomonas</taxon>
    </lineage>
</organism>
<dbReference type="InterPro" id="IPR003362">
    <property type="entry name" value="Bact_transf"/>
</dbReference>
<evidence type="ECO:0000256" key="4">
    <source>
        <dbReference type="ARBA" id="ARBA00022692"/>
    </source>
</evidence>
<evidence type="ECO:0000256" key="1">
    <source>
        <dbReference type="ARBA" id="ARBA00004141"/>
    </source>
</evidence>
<keyword evidence="6 7" id="KW-0472">Membrane</keyword>
<accession>A0A839V4W5</accession>
<evidence type="ECO:0000259" key="8">
    <source>
        <dbReference type="Pfam" id="PF02397"/>
    </source>
</evidence>
<name>A0A839V4W5_9GAMM</name>
<dbReference type="PANTHER" id="PTHR30576:SF0">
    <property type="entry name" value="UNDECAPRENYL-PHOSPHATE N-ACETYLGALACTOSAMINYL 1-PHOSPHATE TRANSFERASE-RELATED"/>
    <property type="match status" value="1"/>
</dbReference>
<feature type="transmembrane region" description="Helical" evidence="7">
    <location>
        <begin position="113"/>
        <end position="131"/>
    </location>
</feature>
<sequence length="425" mass="48320">MASAFPGQGQHSRYFKRLFHNGKLQLWLGGMLTVLLPSLAAWGGAFWQTADATQWLTLLLIALAYWSAMTTVQRMGRLPGTCAYLLSLPAATVCYLVPYLVVQGTENALHLRLYVASYLLTALYCTAGYWFGRRYRVLKLAVVPFGKAPGLCHNHGVEWLSLRAPTLGQAYVDAVVADLCTELPPEWERFLADCTLERIPVYHVSSTYEWLTGRVQIGYLHENRYGSLQPDEGYQVIKRGLDLLIVLALLPVALPLMAIIATAIRLDSRGAALFAQQRMGFQCRPFTVYKFRSMFCDRQGAGFTRHGHDPRITRVGRVIRKYRLDELPQLFNVLKGEMSLIGPRPECMDLADWYQKDVAFFHYRHVVRPGISGWAQVEQGYAAEVEGMVRKLEYDFYYIKNISFWLDLLIVLRTIRTVLTGFGSR</sequence>
<evidence type="ECO:0000313" key="9">
    <source>
        <dbReference type="EMBL" id="MBB3188785.1"/>
    </source>
</evidence>
<dbReference type="InterPro" id="IPR017475">
    <property type="entry name" value="EPS_sugar_tfrase"/>
</dbReference>
<reference evidence="9 10" key="1">
    <citation type="submission" date="2020-08" db="EMBL/GenBank/DDBJ databases">
        <title>Genomic Encyclopedia of Type Strains, Phase III (KMG-III): the genomes of soil and plant-associated and newly described type strains.</title>
        <authorList>
            <person name="Whitman W."/>
        </authorList>
    </citation>
    <scope>NUCLEOTIDE SEQUENCE [LARGE SCALE GENOMIC DNA]</scope>
    <source>
        <strain evidence="9 10">CECT 7282</strain>
    </source>
</reference>
<keyword evidence="5 7" id="KW-1133">Transmembrane helix</keyword>
<gene>
    <name evidence="9" type="ORF">FHR94_000003</name>
</gene>
<dbReference type="EMBL" id="JACHXP010000001">
    <property type="protein sequence ID" value="MBB3188785.1"/>
    <property type="molecule type" value="Genomic_DNA"/>
</dbReference>
<evidence type="ECO:0000256" key="5">
    <source>
        <dbReference type="ARBA" id="ARBA00022989"/>
    </source>
</evidence>
<feature type="transmembrane region" description="Helical" evidence="7">
    <location>
        <begin position="26"/>
        <end position="46"/>
    </location>
</feature>
<dbReference type="Proteomes" id="UP000547614">
    <property type="component" value="Unassembled WGS sequence"/>
</dbReference>
<dbReference type="AlphaFoldDB" id="A0A839V4W5"/>
<dbReference type="GO" id="GO:0016020">
    <property type="term" value="C:membrane"/>
    <property type="evidence" value="ECO:0007669"/>
    <property type="project" value="UniProtKB-SubCell"/>
</dbReference>
<protein>
    <submittedName>
        <fullName evidence="9">Lipopolysaccharide/colanic/teichoic acid biosynthesis glycosyltransferase</fullName>
    </submittedName>
</protein>
<evidence type="ECO:0000256" key="7">
    <source>
        <dbReference type="SAM" id="Phobius"/>
    </source>
</evidence>
<evidence type="ECO:0000313" key="10">
    <source>
        <dbReference type="Proteomes" id="UP000547614"/>
    </source>
</evidence>
<feature type="transmembrane region" description="Helical" evidence="7">
    <location>
        <begin position="81"/>
        <end position="101"/>
    </location>
</feature>
<dbReference type="NCBIfam" id="TIGR03025">
    <property type="entry name" value="EPS_sugtrans"/>
    <property type="match status" value="1"/>
</dbReference>
<keyword evidence="4 7" id="KW-0812">Transmembrane</keyword>